<dbReference type="Proteomes" id="UP000823674">
    <property type="component" value="Chromosome A04"/>
</dbReference>
<reference evidence="1 2" key="1">
    <citation type="submission" date="2021-03" db="EMBL/GenBank/DDBJ databases">
        <authorList>
            <person name="King G.J."/>
            <person name="Bancroft I."/>
            <person name="Baten A."/>
            <person name="Bloomfield J."/>
            <person name="Borpatragohain P."/>
            <person name="He Z."/>
            <person name="Irish N."/>
            <person name="Irwin J."/>
            <person name="Liu K."/>
            <person name="Mauleon R.P."/>
            <person name="Moore J."/>
            <person name="Morris R."/>
            <person name="Ostergaard L."/>
            <person name="Wang B."/>
            <person name="Wells R."/>
        </authorList>
    </citation>
    <scope>NUCLEOTIDE SEQUENCE [LARGE SCALE GENOMIC DNA]</scope>
    <source>
        <strain evidence="1">R-o-18</strain>
        <tissue evidence="1">Leaf</tissue>
    </source>
</reference>
<organism evidence="1 2">
    <name type="scientific">Brassica rapa subsp. trilocularis</name>
    <dbReference type="NCBI Taxonomy" id="1813537"/>
    <lineage>
        <taxon>Eukaryota</taxon>
        <taxon>Viridiplantae</taxon>
        <taxon>Streptophyta</taxon>
        <taxon>Embryophyta</taxon>
        <taxon>Tracheophyta</taxon>
        <taxon>Spermatophyta</taxon>
        <taxon>Magnoliopsida</taxon>
        <taxon>eudicotyledons</taxon>
        <taxon>Gunneridae</taxon>
        <taxon>Pentapetalae</taxon>
        <taxon>rosids</taxon>
        <taxon>malvids</taxon>
        <taxon>Brassicales</taxon>
        <taxon>Brassicaceae</taxon>
        <taxon>Brassiceae</taxon>
        <taxon>Brassica</taxon>
    </lineage>
</organism>
<name>A0ABQ7MRU0_BRACM</name>
<protein>
    <submittedName>
        <fullName evidence="1">Uncharacterized protein</fullName>
    </submittedName>
</protein>
<comment type="caution">
    <text evidence="1">The sequence shown here is derived from an EMBL/GenBank/DDBJ whole genome shotgun (WGS) entry which is preliminary data.</text>
</comment>
<dbReference type="EMBL" id="JADBGQ010000004">
    <property type="protein sequence ID" value="KAG5401377.1"/>
    <property type="molecule type" value="Genomic_DNA"/>
</dbReference>
<sequence>MDPASRYKKFKMKRIFIAYKIRSTSMDYREHIASFDMSTLWYGLQRDFKITYIHWGQNGTPYHLVTTLKSVNMNICFVGYSIPI</sequence>
<evidence type="ECO:0000313" key="2">
    <source>
        <dbReference type="Proteomes" id="UP000823674"/>
    </source>
</evidence>
<accession>A0ABQ7MRU0</accession>
<proteinExistence type="predicted"/>
<gene>
    <name evidence="1" type="primary">A04p023570.1_BraROA</name>
    <name evidence="1" type="ORF">IGI04_015984</name>
</gene>
<evidence type="ECO:0000313" key="1">
    <source>
        <dbReference type="EMBL" id="KAG5401377.1"/>
    </source>
</evidence>
<keyword evidence="2" id="KW-1185">Reference proteome</keyword>